<evidence type="ECO:0000256" key="2">
    <source>
        <dbReference type="ARBA" id="ARBA00005227"/>
    </source>
</evidence>
<reference evidence="8" key="1">
    <citation type="submission" date="2020-05" db="EMBL/GenBank/DDBJ databases">
        <title>Phylogenomic resolution of chytrid fungi.</title>
        <authorList>
            <person name="Stajich J.E."/>
            <person name="Amses K."/>
            <person name="Simmons R."/>
            <person name="Seto K."/>
            <person name="Myers J."/>
            <person name="Bonds A."/>
            <person name="Quandt C.A."/>
            <person name="Barry K."/>
            <person name="Liu P."/>
            <person name="Grigoriev I."/>
            <person name="Longcore J.E."/>
            <person name="James T.Y."/>
        </authorList>
    </citation>
    <scope>NUCLEOTIDE SEQUENCE</scope>
    <source>
        <strain evidence="8">PLAUS21</strain>
    </source>
</reference>
<dbReference type="Proteomes" id="UP001210925">
    <property type="component" value="Unassembled WGS sequence"/>
</dbReference>
<dbReference type="GO" id="GO:0016020">
    <property type="term" value="C:membrane"/>
    <property type="evidence" value="ECO:0007669"/>
    <property type="project" value="UniProtKB-SubCell"/>
</dbReference>
<feature type="transmembrane region" description="Helical" evidence="7">
    <location>
        <begin position="386"/>
        <end position="409"/>
    </location>
</feature>
<keyword evidence="6 7" id="KW-0472">Membrane</keyword>
<keyword evidence="3 7" id="KW-0812">Transmembrane</keyword>
<keyword evidence="4 7" id="KW-0732">Signal</keyword>
<dbReference type="AlphaFoldDB" id="A0AAD5UJX4"/>
<organism evidence="8 9">
    <name type="scientific">Boothiomyces macroporosus</name>
    <dbReference type="NCBI Taxonomy" id="261099"/>
    <lineage>
        <taxon>Eukaryota</taxon>
        <taxon>Fungi</taxon>
        <taxon>Fungi incertae sedis</taxon>
        <taxon>Chytridiomycota</taxon>
        <taxon>Chytridiomycota incertae sedis</taxon>
        <taxon>Chytridiomycetes</taxon>
        <taxon>Rhizophydiales</taxon>
        <taxon>Terramycetaceae</taxon>
        <taxon>Boothiomyces</taxon>
    </lineage>
</organism>
<feature type="transmembrane region" description="Helical" evidence="7">
    <location>
        <begin position="350"/>
        <end position="374"/>
    </location>
</feature>
<dbReference type="Pfam" id="PF02990">
    <property type="entry name" value="EMP70"/>
    <property type="match status" value="2"/>
</dbReference>
<name>A0AAD5UJX4_9FUNG</name>
<feature type="transmembrane region" description="Helical" evidence="7">
    <location>
        <begin position="540"/>
        <end position="569"/>
    </location>
</feature>
<comment type="subcellular location">
    <subcellularLocation>
        <location evidence="1">Membrane</location>
        <topology evidence="1">Multi-pass membrane protein</topology>
    </subcellularLocation>
</comment>
<evidence type="ECO:0000256" key="7">
    <source>
        <dbReference type="RuleBase" id="RU363079"/>
    </source>
</evidence>
<accession>A0AAD5UJX4</accession>
<keyword evidence="5 7" id="KW-1133">Transmembrane helix</keyword>
<dbReference type="InterPro" id="IPR004240">
    <property type="entry name" value="EMP70"/>
</dbReference>
<dbReference type="GO" id="GO:0005737">
    <property type="term" value="C:cytoplasm"/>
    <property type="evidence" value="ECO:0007669"/>
    <property type="project" value="UniProtKB-ARBA"/>
</dbReference>
<evidence type="ECO:0000313" key="8">
    <source>
        <dbReference type="EMBL" id="KAJ3260161.1"/>
    </source>
</evidence>
<sequence length="579" mass="65595">MLSLLIAVANSFYLPGVAPSDYEYNATIELKVNALSSLKKTIIPYDYYHPRFHFCQPKKIISESESLGSKLFGDRLFNSPFNLKMLRNESCVVLCKAEIPAEDAEFVNYAIKENYLMNWMIDGLPAAQKTNTGMEHATIGFHLGQTITKDKPVPVLNNHYEIYISYHTKDNKKFRVVGAFVNPSSTEFDDCKRDDNDGGLELSSKMATKFTYTYDVYWIPSEIEWASRWDHYLTSDNNKIHWFRRDISRYNDIEIEDSQEEFGWKMIHGDVFRSPSNRMFFSVFVGNGAQMLGMAAVTIALAALGFLSPSNRGSLPTVMVVFYVLFGSIAGYISARVYKLCGGSAWRQNLVLTSALVPGSIFLLLLVLNFFWIAQNSSSAVPFGTLFSLFALWVFLSIPLSLIGAYIGFRTPKIQVPVRTLQIPRQIPDQPFYLQLIPAVALSGILPFACLLIELMYIMNGLWGNKIYYVFGFLMLVFVILLITTSLISIIVCYFSLCAENYNWWWRSFFSGASCGFYVFLYGIIFYATKLEISDVTSTILFFGWTALMSAGLGLMTGTMGFFSCFYFVKSIYGAIKID</sequence>
<proteinExistence type="inferred from homology"/>
<dbReference type="GO" id="GO:0007034">
    <property type="term" value="P:vacuolar transport"/>
    <property type="evidence" value="ECO:0007669"/>
    <property type="project" value="TreeGrafter"/>
</dbReference>
<feature type="signal peptide" evidence="7">
    <location>
        <begin position="1"/>
        <end position="19"/>
    </location>
</feature>
<evidence type="ECO:0000256" key="5">
    <source>
        <dbReference type="ARBA" id="ARBA00022989"/>
    </source>
</evidence>
<evidence type="ECO:0000256" key="3">
    <source>
        <dbReference type="ARBA" id="ARBA00022692"/>
    </source>
</evidence>
<dbReference type="EMBL" id="JADGKB010000013">
    <property type="protein sequence ID" value="KAJ3260161.1"/>
    <property type="molecule type" value="Genomic_DNA"/>
</dbReference>
<gene>
    <name evidence="8" type="ORF">HK103_001237</name>
</gene>
<evidence type="ECO:0000313" key="9">
    <source>
        <dbReference type="Proteomes" id="UP001210925"/>
    </source>
</evidence>
<feature type="chain" id="PRO_5041779413" description="Transmembrane 9 superfamily member" evidence="7">
    <location>
        <begin position="20"/>
        <end position="579"/>
    </location>
</feature>
<protein>
    <recommendedName>
        <fullName evidence="7">Transmembrane 9 superfamily member</fullName>
    </recommendedName>
</protein>
<dbReference type="PANTHER" id="PTHR10766">
    <property type="entry name" value="TRANSMEMBRANE 9 SUPERFAMILY PROTEIN"/>
    <property type="match status" value="1"/>
</dbReference>
<feature type="transmembrane region" description="Helical" evidence="7">
    <location>
        <begin position="280"/>
        <end position="306"/>
    </location>
</feature>
<dbReference type="GO" id="GO:0072657">
    <property type="term" value="P:protein localization to membrane"/>
    <property type="evidence" value="ECO:0007669"/>
    <property type="project" value="TreeGrafter"/>
</dbReference>
<evidence type="ECO:0000256" key="1">
    <source>
        <dbReference type="ARBA" id="ARBA00004141"/>
    </source>
</evidence>
<evidence type="ECO:0000256" key="4">
    <source>
        <dbReference type="ARBA" id="ARBA00022729"/>
    </source>
</evidence>
<feature type="transmembrane region" description="Helical" evidence="7">
    <location>
        <begin position="318"/>
        <end position="338"/>
    </location>
</feature>
<feature type="transmembrane region" description="Helical" evidence="7">
    <location>
        <begin position="432"/>
        <end position="458"/>
    </location>
</feature>
<feature type="transmembrane region" description="Helical" evidence="7">
    <location>
        <begin position="470"/>
        <end position="497"/>
    </location>
</feature>
<feature type="transmembrane region" description="Helical" evidence="7">
    <location>
        <begin position="509"/>
        <end position="528"/>
    </location>
</feature>
<keyword evidence="9" id="KW-1185">Reference proteome</keyword>
<comment type="caution">
    <text evidence="8">The sequence shown here is derived from an EMBL/GenBank/DDBJ whole genome shotgun (WGS) entry which is preliminary data.</text>
</comment>
<dbReference type="PANTHER" id="PTHR10766:SF111">
    <property type="entry name" value="TRANSMEMBRANE 9 SUPERFAMILY MEMBER 2"/>
    <property type="match status" value="1"/>
</dbReference>
<comment type="similarity">
    <text evidence="2 7">Belongs to the nonaspanin (TM9SF) (TC 9.A.2) family.</text>
</comment>
<evidence type="ECO:0000256" key="6">
    <source>
        <dbReference type="ARBA" id="ARBA00023136"/>
    </source>
</evidence>